<dbReference type="OrthoDB" id="98455at2"/>
<sequence>MSAKTKKMKKSKAVLAWGISAVLIGSALGAGNYLAYHSFSGLADTVFGGVRPVYNTDVISMYPATNASSKEEAFQNAQEVNLRVAEEGFVLLKNEAEALPLQKGAKISVFGKNSVNLSYGGSGSGGFDTSNNQNLYDSLENAGFDINQTLKKFYEDNGASGPARSANSSDLDSGDNQRIATAETPQSKYTDAVKASYDSYKDAALVVITRIGGEGFDLPRYQGTTEGAVSADSHYLELDQNERDLLAAVCEEGFEHVVVVFNVPSSFEATFLKDSAYAAFSDKVDAAVWIGFTGSNGITALGEILNGEVNPSGRLVDTWASDFTQNPSFQNFGTGHTDQTTDKYDAGMYYSVDYEEGIYVGYRYYETRGLTDGEEWYEENVTYPFGYGLSYTTFEWNVGEASADEFDLESVITVPVTVKNTGDTAGKEVVQLYVSAPYTEGGIEKAHKVLAGYAKTSLLQPGESETVTVSFEPYSAASYDYRDANENGFCGYELEAGEYTLYVSRNAHEEESAITLTLLEDIQIGEDPVTGNEVVNRYTGIEDNLDSDWQLDTVLSRADWEGTWPTAQTDETHAGSAELLAQIEDIETNNPTDFEEEDAPWFGEDVISVLRDLLPETPAADYHAIVDYDDDRWEEILDACSEEEMLELINNGAYHTKALETVGLPATIHGDGPAGFTCFMNSEQVNGTCQYVSEPVMAATWNDALLEEIGEAMGEEGILGDKATSQPYSSIYAPGVNIHRSPFGGRCSEYYSEDPYISGMMASAQIRGLQAKGVVPMLKHFAANEQETHRSIGGDLSWVTEQSLREIYLKPFELAVKNGESRGIMSSFNRIGARWTGGDYRLLTEILRDEWGFRGTVICDFNTIPQYMVPRQMFYAGGDLDLATLETSMWTDADTSENGDAIVLRNATKNILYSFVNSNAMNAEVIGYNPPLWHGYLLWLDIGVAALLLLWGVLAFIHRAKHNKKLQSMTADS</sequence>
<gene>
    <name evidence="6" type="ORF">BRYFOR_07061</name>
</gene>
<dbReference type="PANTHER" id="PTHR42715:SF10">
    <property type="entry name" value="BETA-GLUCOSIDASE"/>
    <property type="match status" value="1"/>
</dbReference>
<evidence type="ECO:0000256" key="4">
    <source>
        <dbReference type="SAM" id="Phobius"/>
    </source>
</evidence>
<dbReference type="eggNOG" id="COG1472">
    <property type="taxonomic scope" value="Bacteria"/>
</dbReference>
<dbReference type="InterPro" id="IPR001764">
    <property type="entry name" value="Glyco_hydro_3_N"/>
</dbReference>
<dbReference type="InterPro" id="IPR002772">
    <property type="entry name" value="Glyco_hydro_3_C"/>
</dbReference>
<evidence type="ECO:0000256" key="2">
    <source>
        <dbReference type="ARBA" id="ARBA00022801"/>
    </source>
</evidence>
<dbReference type="EMBL" id="ACCL02000008">
    <property type="protein sequence ID" value="EET60994.1"/>
    <property type="molecule type" value="Genomic_DNA"/>
</dbReference>
<reference evidence="6" key="1">
    <citation type="submission" date="2009-07" db="EMBL/GenBank/DDBJ databases">
        <authorList>
            <person name="Weinstock G."/>
            <person name="Sodergren E."/>
            <person name="Clifton S."/>
            <person name="Fulton L."/>
            <person name="Fulton B."/>
            <person name="Courtney L."/>
            <person name="Fronick C."/>
            <person name="Harrison M."/>
            <person name="Strong C."/>
            <person name="Farmer C."/>
            <person name="Delahaunty K."/>
            <person name="Markovic C."/>
            <person name="Hall O."/>
            <person name="Minx P."/>
            <person name="Tomlinson C."/>
            <person name="Mitreva M."/>
            <person name="Nelson J."/>
            <person name="Hou S."/>
            <person name="Wollam A."/>
            <person name="Pepin K.H."/>
            <person name="Johnson M."/>
            <person name="Bhonagiri V."/>
            <person name="Nash W.E."/>
            <person name="Warren W."/>
            <person name="Chinwalla A."/>
            <person name="Mardis E.R."/>
            <person name="Wilson R.K."/>
        </authorList>
    </citation>
    <scope>NUCLEOTIDE SEQUENCE [LARGE SCALE GENOMIC DNA]</scope>
    <source>
        <strain evidence="6">DSM 14469</strain>
    </source>
</reference>
<dbReference type="GO" id="GO:0005975">
    <property type="term" value="P:carbohydrate metabolic process"/>
    <property type="evidence" value="ECO:0007669"/>
    <property type="project" value="InterPro"/>
</dbReference>
<dbReference type="PRINTS" id="PR00133">
    <property type="entry name" value="GLHYDRLASE3"/>
</dbReference>
<keyword evidence="4" id="KW-0472">Membrane</keyword>
<dbReference type="SUPFAM" id="SSF51445">
    <property type="entry name" value="(Trans)glycosidases"/>
    <property type="match status" value="1"/>
</dbReference>
<evidence type="ECO:0000256" key="3">
    <source>
        <dbReference type="SAM" id="MobiDB-lite"/>
    </source>
</evidence>
<comment type="caution">
    <text evidence="6">The sequence shown here is derived from an EMBL/GenBank/DDBJ whole genome shotgun (WGS) entry which is preliminary data.</text>
</comment>
<feature type="compositionally biased region" description="Polar residues" evidence="3">
    <location>
        <begin position="165"/>
        <end position="185"/>
    </location>
</feature>
<dbReference type="Pfam" id="PF01915">
    <property type="entry name" value="Glyco_hydro_3_C"/>
    <property type="match status" value="1"/>
</dbReference>
<dbReference type="InterPro" id="IPR036962">
    <property type="entry name" value="Glyco_hydro_3_N_sf"/>
</dbReference>
<dbReference type="Gene3D" id="2.60.40.10">
    <property type="entry name" value="Immunoglobulins"/>
    <property type="match status" value="1"/>
</dbReference>
<keyword evidence="4" id="KW-0812">Transmembrane</keyword>
<dbReference type="InterPro" id="IPR036881">
    <property type="entry name" value="Glyco_hydro_3_C_sf"/>
</dbReference>
<keyword evidence="2 6" id="KW-0378">Hydrolase</keyword>
<organism evidence="6 7">
    <name type="scientific">Marvinbryantia formatexigens DSM 14469</name>
    <dbReference type="NCBI Taxonomy" id="478749"/>
    <lineage>
        <taxon>Bacteria</taxon>
        <taxon>Bacillati</taxon>
        <taxon>Bacillota</taxon>
        <taxon>Clostridia</taxon>
        <taxon>Lachnospirales</taxon>
        <taxon>Lachnospiraceae</taxon>
        <taxon>Marvinbryantia</taxon>
    </lineage>
</organism>
<comment type="similarity">
    <text evidence="1">Belongs to the glycosyl hydrolase 3 family.</text>
</comment>
<feature type="transmembrane region" description="Helical" evidence="4">
    <location>
        <begin position="936"/>
        <end position="957"/>
    </location>
</feature>
<name>C6LEL1_9FIRM</name>
<dbReference type="InterPro" id="IPR013783">
    <property type="entry name" value="Ig-like_fold"/>
</dbReference>
<keyword evidence="4" id="KW-1133">Transmembrane helix</keyword>
<feature type="domain" description="Fibronectin type III-like" evidence="5">
    <location>
        <begin position="428"/>
        <end position="507"/>
    </location>
</feature>
<dbReference type="GO" id="GO:0004553">
    <property type="term" value="F:hydrolase activity, hydrolyzing O-glycosyl compounds"/>
    <property type="evidence" value="ECO:0007669"/>
    <property type="project" value="InterPro"/>
</dbReference>
<accession>C6LEL1</accession>
<dbReference type="Pfam" id="PF00933">
    <property type="entry name" value="Glyco_hydro_3"/>
    <property type="match status" value="1"/>
</dbReference>
<dbReference type="InterPro" id="IPR026891">
    <property type="entry name" value="Fn3-like"/>
</dbReference>
<dbReference type="SUPFAM" id="SSF52279">
    <property type="entry name" value="Beta-D-glucan exohydrolase, C-terminal domain"/>
    <property type="match status" value="1"/>
</dbReference>
<dbReference type="AlphaFoldDB" id="C6LEL1"/>
<dbReference type="SMART" id="SM01217">
    <property type="entry name" value="Fn3_like"/>
    <property type="match status" value="1"/>
</dbReference>
<evidence type="ECO:0000256" key="1">
    <source>
        <dbReference type="ARBA" id="ARBA00005336"/>
    </source>
</evidence>
<evidence type="ECO:0000259" key="5">
    <source>
        <dbReference type="SMART" id="SM01217"/>
    </source>
</evidence>
<dbReference type="InterPro" id="IPR017853">
    <property type="entry name" value="GH"/>
</dbReference>
<proteinExistence type="inferred from homology"/>
<evidence type="ECO:0000313" key="7">
    <source>
        <dbReference type="Proteomes" id="UP000005561"/>
    </source>
</evidence>
<dbReference type="Pfam" id="PF14310">
    <property type="entry name" value="Fn3-like"/>
    <property type="match status" value="1"/>
</dbReference>
<dbReference type="STRING" id="168384.SAMN05660368_00329"/>
<dbReference type="Proteomes" id="UP000005561">
    <property type="component" value="Unassembled WGS sequence"/>
</dbReference>
<dbReference type="PANTHER" id="PTHR42715">
    <property type="entry name" value="BETA-GLUCOSIDASE"/>
    <property type="match status" value="1"/>
</dbReference>
<dbReference type="Gene3D" id="3.40.50.1700">
    <property type="entry name" value="Glycoside hydrolase family 3 C-terminal domain"/>
    <property type="match status" value="1"/>
</dbReference>
<feature type="region of interest" description="Disordered" evidence="3">
    <location>
        <begin position="155"/>
        <end position="185"/>
    </location>
</feature>
<keyword evidence="7" id="KW-1185">Reference proteome</keyword>
<evidence type="ECO:0000313" key="6">
    <source>
        <dbReference type="EMBL" id="EET60994.1"/>
    </source>
</evidence>
<protein>
    <submittedName>
        <fullName evidence="6">Glycosyl hydrolase family 3 N-terminal domain protein</fullName>
    </submittedName>
</protein>
<dbReference type="Gene3D" id="3.20.20.300">
    <property type="entry name" value="Glycoside hydrolase, family 3, N-terminal domain"/>
    <property type="match status" value="1"/>
</dbReference>
<dbReference type="InterPro" id="IPR050288">
    <property type="entry name" value="Cellulose_deg_GH3"/>
</dbReference>